<accession>A0ABV6QPX3</accession>
<comment type="caution">
    <text evidence="1">The sequence shown here is derived from an EMBL/GenBank/DDBJ whole genome shotgun (WGS) entry which is preliminary data.</text>
</comment>
<sequence>MEAEVDFGEVMIRLRGELVECLFCLRMSYSGKAVHRAFASGGQEAFIEGQAHAFTVLGGVPAGKVKYDNLKAAVARCSGSPGTRRD</sequence>
<gene>
    <name evidence="1" type="ORF">ACFFGN_18345</name>
</gene>
<name>A0ABV6QPX3_9ACTN</name>
<dbReference type="RefSeq" id="WP_380049099.1">
    <property type="nucleotide sequence ID" value="NZ_JBHLTC010000020.1"/>
</dbReference>
<dbReference type="EMBL" id="JBHLTC010000020">
    <property type="protein sequence ID" value="MFC0626046.1"/>
    <property type="molecule type" value="Genomic_DNA"/>
</dbReference>
<evidence type="ECO:0008006" key="3">
    <source>
        <dbReference type="Google" id="ProtNLM"/>
    </source>
</evidence>
<organism evidence="1 2">
    <name type="scientific">Kribbella deserti</name>
    <dbReference type="NCBI Taxonomy" id="1926257"/>
    <lineage>
        <taxon>Bacteria</taxon>
        <taxon>Bacillati</taxon>
        <taxon>Actinomycetota</taxon>
        <taxon>Actinomycetes</taxon>
        <taxon>Propionibacteriales</taxon>
        <taxon>Kribbellaceae</taxon>
        <taxon>Kribbella</taxon>
    </lineage>
</organism>
<dbReference type="Proteomes" id="UP001589890">
    <property type="component" value="Unassembled WGS sequence"/>
</dbReference>
<reference evidence="1 2" key="1">
    <citation type="submission" date="2024-09" db="EMBL/GenBank/DDBJ databases">
        <authorList>
            <person name="Sun Q."/>
            <person name="Mori K."/>
        </authorList>
    </citation>
    <scope>NUCLEOTIDE SEQUENCE [LARGE SCALE GENOMIC DNA]</scope>
    <source>
        <strain evidence="1 2">CGMCC 1.15906</strain>
    </source>
</reference>
<keyword evidence="2" id="KW-1185">Reference proteome</keyword>
<evidence type="ECO:0000313" key="1">
    <source>
        <dbReference type="EMBL" id="MFC0626046.1"/>
    </source>
</evidence>
<evidence type="ECO:0000313" key="2">
    <source>
        <dbReference type="Proteomes" id="UP001589890"/>
    </source>
</evidence>
<protein>
    <recommendedName>
        <fullName evidence="3">Transposase</fullName>
    </recommendedName>
</protein>
<proteinExistence type="predicted"/>